<protein>
    <submittedName>
        <fullName evidence="1">Uncharacterized protein</fullName>
    </submittedName>
</protein>
<gene>
    <name evidence="1" type="ORF">C4B59_10425</name>
</gene>
<organism evidence="1 2">
    <name type="scientific">Candidatus Methanogaster sp</name>
    <dbReference type="NCBI Taxonomy" id="3386292"/>
    <lineage>
        <taxon>Archaea</taxon>
        <taxon>Methanobacteriati</taxon>
        <taxon>Methanobacteriota</taxon>
        <taxon>Stenosarchaea group</taxon>
        <taxon>Methanomicrobia</taxon>
        <taxon>Methanosarcinales</taxon>
        <taxon>ANME-2 cluster</taxon>
        <taxon>Candidatus Methanogasteraceae</taxon>
        <taxon>Candidatus Methanogaster</taxon>
    </lineage>
</organism>
<evidence type="ECO:0000313" key="1">
    <source>
        <dbReference type="EMBL" id="PXF59817.1"/>
    </source>
</evidence>
<dbReference type="Proteomes" id="UP000248329">
    <property type="component" value="Unassembled WGS sequence"/>
</dbReference>
<sequence>MTRQPPTTGIRSVLRTILSAGVLAVLLACAGAVAGATTWVVDGDGGADFVNIQAADVATSGDSIEVWGRSYV</sequence>
<reference evidence="1" key="1">
    <citation type="submission" date="2018-01" db="EMBL/GenBank/DDBJ databases">
        <authorList>
            <person name="Krukenberg V."/>
        </authorList>
    </citation>
    <scope>NUCLEOTIDE SEQUENCE</scope>
    <source>
        <strain evidence="1">E20ANME2</strain>
    </source>
</reference>
<name>A0AC61L1K7_9EURY</name>
<accession>A0AC61L1K7</accession>
<dbReference type="EMBL" id="PQXF01000021">
    <property type="protein sequence ID" value="PXF59817.1"/>
    <property type="molecule type" value="Genomic_DNA"/>
</dbReference>
<evidence type="ECO:0000313" key="2">
    <source>
        <dbReference type="Proteomes" id="UP000248329"/>
    </source>
</evidence>
<proteinExistence type="predicted"/>
<comment type="caution">
    <text evidence="1">The sequence shown here is derived from an EMBL/GenBank/DDBJ whole genome shotgun (WGS) entry which is preliminary data.</text>
</comment>